<dbReference type="EMBL" id="BOMN01000086">
    <property type="protein sequence ID" value="GIE22748.1"/>
    <property type="molecule type" value="Genomic_DNA"/>
</dbReference>
<comment type="caution">
    <text evidence="2">The sequence shown here is derived from an EMBL/GenBank/DDBJ whole genome shotgun (WGS) entry which is preliminary data.</text>
</comment>
<keyword evidence="1" id="KW-0812">Transmembrane</keyword>
<name>A0ABQ3ZWB9_9ACTN</name>
<keyword evidence="1" id="KW-1133">Transmembrane helix</keyword>
<dbReference type="PANTHER" id="PTHR37305">
    <property type="entry name" value="INTEGRAL MEMBRANE PROTEIN-RELATED"/>
    <property type="match status" value="1"/>
</dbReference>
<dbReference type="Proteomes" id="UP000603200">
    <property type="component" value="Unassembled WGS sequence"/>
</dbReference>
<feature type="transmembrane region" description="Helical" evidence="1">
    <location>
        <begin position="247"/>
        <end position="268"/>
    </location>
</feature>
<feature type="transmembrane region" description="Helical" evidence="1">
    <location>
        <begin position="118"/>
        <end position="139"/>
    </location>
</feature>
<sequence length="274" mass="29407">MKLLRAELLKIWTTSTWWVFGIVTLVLWALTTGINWLTASATLDVDTTGMDAETAEQVRVAGEAVNVATNLYTSGQFFGVLMVMLLTAILSTSEYFHQTATTTFLLTPRRETVVLAKLGAGVVFGLLFWVITTVLNLIVTPLILSSLDVGAQLGEGAVWRAILLNGLAYGIWAILGVGAGILIRSQLAATITLSLIYVIGFLGAAIIFQLIGDRFGDWFQNLQVLIPGLASQLMVSGTELPGNPPRWVGAAVLIVYALVAGIVGTIITKKRDIT</sequence>
<evidence type="ECO:0000256" key="1">
    <source>
        <dbReference type="SAM" id="Phobius"/>
    </source>
</evidence>
<feature type="transmembrane region" description="Helical" evidence="1">
    <location>
        <begin position="12"/>
        <end position="30"/>
    </location>
</feature>
<accession>A0ABQ3ZWB9</accession>
<keyword evidence="3" id="KW-1185">Reference proteome</keyword>
<dbReference type="RefSeq" id="WP_203839830.1">
    <property type="nucleotide sequence ID" value="NZ_BAAATV010000011.1"/>
</dbReference>
<feature type="transmembrane region" description="Helical" evidence="1">
    <location>
        <begin position="77"/>
        <end position="97"/>
    </location>
</feature>
<gene>
    <name evidence="2" type="ORF">Ahu01nite_058500</name>
</gene>
<reference evidence="2 3" key="1">
    <citation type="submission" date="2021-01" db="EMBL/GenBank/DDBJ databases">
        <title>Whole genome shotgun sequence of Actinoplanes humidus NBRC 14915.</title>
        <authorList>
            <person name="Komaki H."/>
            <person name="Tamura T."/>
        </authorList>
    </citation>
    <scope>NUCLEOTIDE SEQUENCE [LARGE SCALE GENOMIC DNA]</scope>
    <source>
        <strain evidence="2 3">NBRC 14915</strain>
    </source>
</reference>
<organism evidence="2 3">
    <name type="scientific">Winogradskya humida</name>
    <dbReference type="NCBI Taxonomy" id="113566"/>
    <lineage>
        <taxon>Bacteria</taxon>
        <taxon>Bacillati</taxon>
        <taxon>Actinomycetota</taxon>
        <taxon>Actinomycetes</taxon>
        <taxon>Micromonosporales</taxon>
        <taxon>Micromonosporaceae</taxon>
        <taxon>Winogradskya</taxon>
    </lineage>
</organism>
<feature type="transmembrane region" description="Helical" evidence="1">
    <location>
        <begin position="159"/>
        <end position="183"/>
    </location>
</feature>
<evidence type="ECO:0000313" key="2">
    <source>
        <dbReference type="EMBL" id="GIE22748.1"/>
    </source>
</evidence>
<feature type="transmembrane region" description="Helical" evidence="1">
    <location>
        <begin position="195"/>
        <end position="212"/>
    </location>
</feature>
<dbReference type="PANTHER" id="PTHR37305:SF1">
    <property type="entry name" value="MEMBRANE PROTEIN"/>
    <property type="match status" value="1"/>
</dbReference>
<evidence type="ECO:0000313" key="3">
    <source>
        <dbReference type="Proteomes" id="UP000603200"/>
    </source>
</evidence>
<proteinExistence type="predicted"/>
<keyword evidence="1" id="KW-0472">Membrane</keyword>
<protein>
    <submittedName>
        <fullName evidence="2">ABC transporter permease</fullName>
    </submittedName>
</protein>